<feature type="signal peptide" evidence="1">
    <location>
        <begin position="1"/>
        <end position="19"/>
    </location>
</feature>
<dbReference type="EnsemblMetazoa" id="Aqu2.1.24749_001">
    <property type="protein sequence ID" value="Aqu2.1.24749_001"/>
    <property type="gene ID" value="Aqu2.1.24749"/>
</dbReference>
<evidence type="ECO:0000256" key="1">
    <source>
        <dbReference type="SAM" id="SignalP"/>
    </source>
</evidence>
<name>A0A1X7UB95_AMPQE</name>
<dbReference type="AlphaFoldDB" id="A0A1X7UB95"/>
<proteinExistence type="predicted"/>
<organism evidence="2">
    <name type="scientific">Amphimedon queenslandica</name>
    <name type="common">Sponge</name>
    <dbReference type="NCBI Taxonomy" id="400682"/>
    <lineage>
        <taxon>Eukaryota</taxon>
        <taxon>Metazoa</taxon>
        <taxon>Porifera</taxon>
        <taxon>Demospongiae</taxon>
        <taxon>Heteroscleromorpha</taxon>
        <taxon>Haplosclerida</taxon>
        <taxon>Niphatidae</taxon>
        <taxon>Amphimedon</taxon>
    </lineage>
</organism>
<protein>
    <submittedName>
        <fullName evidence="2">Uncharacterized protein</fullName>
    </submittedName>
</protein>
<feature type="chain" id="PRO_5012304689" evidence="1">
    <location>
        <begin position="20"/>
        <end position="69"/>
    </location>
</feature>
<evidence type="ECO:0000313" key="2">
    <source>
        <dbReference type="EnsemblMetazoa" id="Aqu2.1.24749_001"/>
    </source>
</evidence>
<accession>A0A1X7UB95</accession>
<dbReference type="InParanoid" id="A0A1X7UB95"/>
<reference evidence="2" key="1">
    <citation type="submission" date="2017-05" db="UniProtKB">
        <authorList>
            <consortium name="EnsemblMetazoa"/>
        </authorList>
    </citation>
    <scope>IDENTIFICATION</scope>
</reference>
<sequence length="69" mass="7967">MSHLNVLILLTFCCGLSWVQELLKNAEMPVKFCAVSVSTLDVTWTVRKEVRMKVLPKSLNVKKHHLKHH</sequence>
<keyword evidence="1" id="KW-0732">Signal</keyword>